<dbReference type="EC" id="2.4.1.102" evidence="11"/>
<organism evidence="11 12">
    <name type="scientific">Mytilus coruscus</name>
    <name type="common">Sea mussel</name>
    <dbReference type="NCBI Taxonomy" id="42192"/>
    <lineage>
        <taxon>Eukaryota</taxon>
        <taxon>Metazoa</taxon>
        <taxon>Spiralia</taxon>
        <taxon>Lophotrochozoa</taxon>
        <taxon>Mollusca</taxon>
        <taxon>Bivalvia</taxon>
        <taxon>Autobranchia</taxon>
        <taxon>Pteriomorphia</taxon>
        <taxon>Mytilida</taxon>
        <taxon>Mytiloidea</taxon>
        <taxon>Mytilidae</taxon>
        <taxon>Mytilinae</taxon>
        <taxon>Mytilus</taxon>
    </lineage>
</organism>
<keyword evidence="4 11" id="KW-0808">Transferase</keyword>
<keyword evidence="8" id="KW-0472">Membrane</keyword>
<keyword evidence="9" id="KW-0325">Glycoprotein</keyword>
<evidence type="ECO:0000256" key="2">
    <source>
        <dbReference type="ARBA" id="ARBA00004922"/>
    </source>
</evidence>
<dbReference type="GO" id="GO:0016020">
    <property type="term" value="C:membrane"/>
    <property type="evidence" value="ECO:0007669"/>
    <property type="project" value="UniProtKB-SubCell"/>
</dbReference>
<comment type="subcellular location">
    <subcellularLocation>
        <location evidence="1">Membrane</location>
        <topology evidence="1">Single-pass type II membrane protein</topology>
    </subcellularLocation>
</comment>
<dbReference type="AlphaFoldDB" id="A0A6J8E209"/>
<protein>
    <submittedName>
        <fullName evidence="11">GCNT1</fullName>
        <ecNumber evidence="11">2.4.1.102</ecNumber>
    </submittedName>
</protein>
<evidence type="ECO:0000313" key="11">
    <source>
        <dbReference type="EMBL" id="CAC5414063.1"/>
    </source>
</evidence>
<gene>
    <name evidence="11" type="ORF">MCOR_46907</name>
</gene>
<evidence type="ECO:0000256" key="6">
    <source>
        <dbReference type="ARBA" id="ARBA00022968"/>
    </source>
</evidence>
<keyword evidence="7" id="KW-1133">Transmembrane helix</keyword>
<evidence type="ECO:0000256" key="8">
    <source>
        <dbReference type="ARBA" id="ARBA00023136"/>
    </source>
</evidence>
<dbReference type="EMBL" id="CACVKT020008320">
    <property type="protein sequence ID" value="CAC5414063.1"/>
    <property type="molecule type" value="Genomic_DNA"/>
</dbReference>
<dbReference type="PANTHER" id="PTHR19297:SF181">
    <property type="entry name" value="PROTEIN XYLOSYLTRANSFERASE"/>
    <property type="match status" value="1"/>
</dbReference>
<dbReference type="Pfam" id="PF02485">
    <property type="entry name" value="Branch"/>
    <property type="match status" value="1"/>
</dbReference>
<evidence type="ECO:0000256" key="10">
    <source>
        <dbReference type="ARBA" id="ARBA00038150"/>
    </source>
</evidence>
<reference evidence="11 12" key="1">
    <citation type="submission" date="2020-06" db="EMBL/GenBank/DDBJ databases">
        <authorList>
            <person name="Li R."/>
            <person name="Bekaert M."/>
        </authorList>
    </citation>
    <scope>NUCLEOTIDE SEQUENCE [LARGE SCALE GENOMIC DNA]</scope>
    <source>
        <strain evidence="12">wild</strain>
    </source>
</reference>
<evidence type="ECO:0000256" key="4">
    <source>
        <dbReference type="ARBA" id="ARBA00022679"/>
    </source>
</evidence>
<name>A0A6J8E209_MYTCO</name>
<sequence>MYIRFKIINRLNGNNIGTFTRRTNTGITHVEENITDYQFPPFLRINGKVNCRKIIEGDEKEIAKANKYMKFNQPKRITEEEYIAKTNDCNNFFNCFGYDAYPVTEEERAFPLAFSILTFKDADQTERLLRSIYRPQNFYCIHIDKSSSEVLHNALRKIANCLSNVFIVSKIEDVIYNHVSRLRADINCMTDLLSKSNKWKYFINLPHQQFPLKTNLEIVKILKIYNGANDIEGITNRLLSHRFKYSYRYINNTLKRTGLKKGKLPYNANIVKGSAYGIFSREFVQYVINDEKAKAVLKYMEDFVSPDEYFWATLNHNEVLKAPGRFTGNPEKKSWLAVYASWRQTDRCHGKFVREICIFGVGDLNELASRKELFANKFYADFQYLAMDCLEEYIHNKTFSPLPFDSFYYRQLPFIRKS</sequence>
<keyword evidence="3 11" id="KW-0328">Glycosyltransferase</keyword>
<dbReference type="Proteomes" id="UP000507470">
    <property type="component" value="Unassembled WGS sequence"/>
</dbReference>
<evidence type="ECO:0000256" key="7">
    <source>
        <dbReference type="ARBA" id="ARBA00022989"/>
    </source>
</evidence>
<dbReference type="GO" id="GO:0003829">
    <property type="term" value="F:beta-1,3-galactosyl-O-glycosyl-glycoprotein beta-1,6-N-acetylglucosaminyltransferase activity"/>
    <property type="evidence" value="ECO:0007669"/>
    <property type="project" value="UniProtKB-EC"/>
</dbReference>
<accession>A0A6J8E209</accession>
<evidence type="ECO:0000256" key="1">
    <source>
        <dbReference type="ARBA" id="ARBA00004606"/>
    </source>
</evidence>
<keyword evidence="6" id="KW-0735">Signal-anchor</keyword>
<evidence type="ECO:0000313" key="12">
    <source>
        <dbReference type="Proteomes" id="UP000507470"/>
    </source>
</evidence>
<comment type="similarity">
    <text evidence="10">Belongs to the glycosyltransferase 14 family.</text>
</comment>
<keyword evidence="12" id="KW-1185">Reference proteome</keyword>
<dbReference type="OrthoDB" id="2019572at2759"/>
<proteinExistence type="inferred from homology"/>
<comment type="pathway">
    <text evidence="2">Protein modification; protein glycosylation.</text>
</comment>
<keyword evidence="5" id="KW-0812">Transmembrane</keyword>
<dbReference type="InterPro" id="IPR003406">
    <property type="entry name" value="Glyco_trans_14"/>
</dbReference>
<evidence type="ECO:0000256" key="5">
    <source>
        <dbReference type="ARBA" id="ARBA00022692"/>
    </source>
</evidence>
<dbReference type="PANTHER" id="PTHR19297">
    <property type="entry name" value="GLYCOSYLTRANSFERASE 14 FAMILY MEMBER"/>
    <property type="match status" value="1"/>
</dbReference>
<evidence type="ECO:0000256" key="3">
    <source>
        <dbReference type="ARBA" id="ARBA00022676"/>
    </source>
</evidence>
<evidence type="ECO:0000256" key="9">
    <source>
        <dbReference type="ARBA" id="ARBA00023180"/>
    </source>
</evidence>